<keyword evidence="2 4" id="KW-0808">Transferase</keyword>
<evidence type="ECO:0000256" key="2">
    <source>
        <dbReference type="ARBA" id="ARBA00022679"/>
    </source>
</evidence>
<evidence type="ECO:0000313" key="5">
    <source>
        <dbReference type="Proteomes" id="UP001596542"/>
    </source>
</evidence>
<dbReference type="PANTHER" id="PTHR12526:SF629">
    <property type="entry name" value="TEICHURONIC ACID BIOSYNTHESIS GLYCOSYLTRANSFERASE TUAH-RELATED"/>
    <property type="match status" value="1"/>
</dbReference>
<evidence type="ECO:0000256" key="1">
    <source>
        <dbReference type="ARBA" id="ARBA00022676"/>
    </source>
</evidence>
<dbReference type="Pfam" id="PF13692">
    <property type="entry name" value="Glyco_trans_1_4"/>
    <property type="match status" value="1"/>
</dbReference>
<proteinExistence type="predicted"/>
<keyword evidence="5" id="KW-1185">Reference proteome</keyword>
<dbReference type="PANTHER" id="PTHR12526">
    <property type="entry name" value="GLYCOSYLTRANSFERASE"/>
    <property type="match status" value="1"/>
</dbReference>
<dbReference type="EMBL" id="JBHTBU010000001">
    <property type="protein sequence ID" value="MFC7286916.1"/>
    <property type="molecule type" value="Genomic_DNA"/>
</dbReference>
<organism evidence="4 5">
    <name type="scientific">Herminiimonas glaciei</name>
    <dbReference type="NCBI Taxonomy" id="523788"/>
    <lineage>
        <taxon>Bacteria</taxon>
        <taxon>Pseudomonadati</taxon>
        <taxon>Pseudomonadota</taxon>
        <taxon>Betaproteobacteria</taxon>
        <taxon>Burkholderiales</taxon>
        <taxon>Oxalobacteraceae</taxon>
        <taxon>Herminiimonas</taxon>
    </lineage>
</organism>
<gene>
    <name evidence="4" type="ORF">ACFQPC_02595</name>
</gene>
<reference evidence="5" key="1">
    <citation type="journal article" date="2019" name="Int. J. Syst. Evol. Microbiol.">
        <title>The Global Catalogue of Microorganisms (GCM) 10K type strain sequencing project: providing services to taxonomists for standard genome sequencing and annotation.</title>
        <authorList>
            <consortium name="The Broad Institute Genomics Platform"/>
            <consortium name="The Broad Institute Genome Sequencing Center for Infectious Disease"/>
            <person name="Wu L."/>
            <person name="Ma J."/>
        </authorList>
    </citation>
    <scope>NUCLEOTIDE SEQUENCE [LARGE SCALE GENOMIC DNA]</scope>
    <source>
        <strain evidence="5">KACC 12508</strain>
    </source>
</reference>
<accession>A0ABW2I7E4</accession>
<dbReference type="Pfam" id="PF13439">
    <property type="entry name" value="Glyco_transf_4"/>
    <property type="match status" value="1"/>
</dbReference>
<evidence type="ECO:0000313" key="4">
    <source>
        <dbReference type="EMBL" id="MFC7286916.1"/>
    </source>
</evidence>
<feature type="domain" description="Glycosyltransferase subfamily 4-like N-terminal" evidence="3">
    <location>
        <begin position="74"/>
        <end position="178"/>
    </location>
</feature>
<dbReference type="InterPro" id="IPR028098">
    <property type="entry name" value="Glyco_trans_4-like_N"/>
</dbReference>
<protein>
    <submittedName>
        <fullName evidence="4">Glycosyltransferase</fullName>
        <ecNumber evidence="4">2.4.-.-</ecNumber>
    </submittedName>
</protein>
<evidence type="ECO:0000259" key="3">
    <source>
        <dbReference type="Pfam" id="PF13439"/>
    </source>
</evidence>
<comment type="caution">
    <text evidence="4">The sequence shown here is derived from an EMBL/GenBank/DDBJ whole genome shotgun (WGS) entry which is preliminary data.</text>
</comment>
<name>A0ABW2I7E4_9BURK</name>
<dbReference type="Gene3D" id="3.40.50.2000">
    <property type="entry name" value="Glycogen Phosphorylase B"/>
    <property type="match status" value="2"/>
</dbReference>
<dbReference type="EC" id="2.4.-.-" evidence="4"/>
<dbReference type="SUPFAM" id="SSF53756">
    <property type="entry name" value="UDP-Glycosyltransferase/glycogen phosphorylase"/>
    <property type="match status" value="1"/>
</dbReference>
<dbReference type="RefSeq" id="WP_382270082.1">
    <property type="nucleotide sequence ID" value="NZ_JBHTBU010000001.1"/>
</dbReference>
<dbReference type="GO" id="GO:0016757">
    <property type="term" value="F:glycosyltransferase activity"/>
    <property type="evidence" value="ECO:0007669"/>
    <property type="project" value="UniProtKB-KW"/>
</dbReference>
<dbReference type="Proteomes" id="UP001596542">
    <property type="component" value="Unassembled WGS sequence"/>
</dbReference>
<sequence>MNVHIYPSYFTNESRILRIVECLGKYRVFNEFLIIAIFRKDLPAEEAINDNSRVTRIAPAFGRTITGKLGHVIKAVGWYVAAFRKLLSLPGLQCVNCHSLSVLPLGVLAKWFLKCKLVYDTHELETEVVSSRGLRKRLAKIAERLMIGQCDAVSVVNHSIAQWYKEQYKLGKVAVVRNMPKVQQRKIAATGKLRALIGVTGPEERIYLYQGLLTAGRGIPILLDVFRQMDAKQHLVFMGYGDMESTISAAADRHPNIHWVPAVPPEEVLAHTSDADVGLSLIENVCLSYYYCLPNKVFEYAACGVPSLVSNFPEMSRFIEESAYGWTVEPGVATVLEKLRSIDHQSISDIRKHIQASPVRYSWESEEAALLAIYSSLGYAIQDIKPIQ</sequence>
<keyword evidence="1 4" id="KW-0328">Glycosyltransferase</keyword>